<evidence type="ECO:0000313" key="5">
    <source>
        <dbReference type="Proteomes" id="UP000053342"/>
    </source>
</evidence>
<evidence type="ECO:0008006" key="6">
    <source>
        <dbReference type="Google" id="ProtNLM"/>
    </source>
</evidence>
<evidence type="ECO:0000256" key="2">
    <source>
        <dbReference type="ARBA" id="ARBA00023242"/>
    </source>
</evidence>
<dbReference type="AlphaFoldDB" id="A0A0D2DFN0"/>
<accession>A0A0D2DFN0</accession>
<evidence type="ECO:0000256" key="1">
    <source>
        <dbReference type="ARBA" id="ARBA00004123"/>
    </source>
</evidence>
<dbReference type="GeneID" id="27358883"/>
<reference evidence="4 5" key="1">
    <citation type="submission" date="2015-01" db="EMBL/GenBank/DDBJ databases">
        <title>The Genome Sequence of Exophiala oligosperma CBS72588.</title>
        <authorList>
            <consortium name="The Broad Institute Genomics Platform"/>
            <person name="Cuomo C."/>
            <person name="de Hoog S."/>
            <person name="Gorbushina A."/>
            <person name="Stielow B."/>
            <person name="Teixiera M."/>
            <person name="Abouelleil A."/>
            <person name="Chapman S.B."/>
            <person name="Priest M."/>
            <person name="Young S.K."/>
            <person name="Wortman J."/>
            <person name="Nusbaum C."/>
            <person name="Birren B."/>
        </authorList>
    </citation>
    <scope>NUCLEOTIDE SEQUENCE [LARGE SCALE GENOMIC DNA]</scope>
    <source>
        <strain evidence="4 5">CBS 72588</strain>
    </source>
</reference>
<dbReference type="OrthoDB" id="415590at2759"/>
<dbReference type="Proteomes" id="UP000053342">
    <property type="component" value="Unassembled WGS sequence"/>
</dbReference>
<keyword evidence="2" id="KW-0539">Nucleus</keyword>
<dbReference type="RefSeq" id="XP_016261451.1">
    <property type="nucleotide sequence ID" value="XM_016407971.1"/>
</dbReference>
<dbReference type="PANTHER" id="PTHR37534">
    <property type="entry name" value="TRANSCRIPTIONAL ACTIVATOR PROTEIN UGA3"/>
    <property type="match status" value="1"/>
</dbReference>
<dbReference type="HOGENOM" id="CLU_008719_5_0_1"/>
<dbReference type="VEuPathDB" id="FungiDB:PV06_06809"/>
<proteinExistence type="predicted"/>
<dbReference type="STRING" id="215243.A0A0D2DFN0"/>
<evidence type="ECO:0000256" key="3">
    <source>
        <dbReference type="SAM" id="MobiDB-lite"/>
    </source>
</evidence>
<comment type="subcellular location">
    <subcellularLocation>
        <location evidence="1">Nucleus</location>
    </subcellularLocation>
</comment>
<evidence type="ECO:0000313" key="4">
    <source>
        <dbReference type="EMBL" id="KIW41235.1"/>
    </source>
</evidence>
<dbReference type="GO" id="GO:0045944">
    <property type="term" value="P:positive regulation of transcription by RNA polymerase II"/>
    <property type="evidence" value="ECO:0007669"/>
    <property type="project" value="TreeGrafter"/>
</dbReference>
<organism evidence="4 5">
    <name type="scientific">Exophiala oligosperma</name>
    <dbReference type="NCBI Taxonomy" id="215243"/>
    <lineage>
        <taxon>Eukaryota</taxon>
        <taxon>Fungi</taxon>
        <taxon>Dikarya</taxon>
        <taxon>Ascomycota</taxon>
        <taxon>Pezizomycotina</taxon>
        <taxon>Eurotiomycetes</taxon>
        <taxon>Chaetothyriomycetidae</taxon>
        <taxon>Chaetothyriales</taxon>
        <taxon>Herpotrichiellaceae</taxon>
        <taxon>Exophiala</taxon>
    </lineage>
</organism>
<name>A0A0D2DFN0_9EURO</name>
<dbReference type="InterPro" id="IPR021858">
    <property type="entry name" value="Fun_TF"/>
</dbReference>
<dbReference type="GO" id="GO:0003700">
    <property type="term" value="F:DNA-binding transcription factor activity"/>
    <property type="evidence" value="ECO:0007669"/>
    <property type="project" value="TreeGrafter"/>
</dbReference>
<dbReference type="EMBL" id="KN847337">
    <property type="protein sequence ID" value="KIW41235.1"/>
    <property type="molecule type" value="Genomic_DNA"/>
</dbReference>
<dbReference type="CDD" id="cd12148">
    <property type="entry name" value="fungal_TF_MHR"/>
    <property type="match status" value="1"/>
</dbReference>
<dbReference type="GO" id="GO:0005634">
    <property type="term" value="C:nucleus"/>
    <property type="evidence" value="ECO:0007669"/>
    <property type="project" value="UniProtKB-SubCell"/>
</dbReference>
<dbReference type="GO" id="GO:0000976">
    <property type="term" value="F:transcription cis-regulatory region binding"/>
    <property type="evidence" value="ECO:0007669"/>
    <property type="project" value="TreeGrafter"/>
</dbReference>
<dbReference type="PANTHER" id="PTHR37534:SF24">
    <property type="entry name" value="MISCELLANEOUS ZN(II)2CYS6 TRANSCRIPTION FACTOR (EUROFUNG)-RELATED"/>
    <property type="match status" value="1"/>
</dbReference>
<feature type="region of interest" description="Disordered" evidence="3">
    <location>
        <begin position="48"/>
        <end position="68"/>
    </location>
</feature>
<protein>
    <recommendedName>
        <fullName evidence="6">Transcription factor domain-containing protein</fullName>
    </recommendedName>
</protein>
<keyword evidence="5" id="KW-1185">Reference proteome</keyword>
<gene>
    <name evidence="4" type="ORF">PV06_06809</name>
</gene>
<sequence>MDPDTANAFVSPGALSGESTFDEYAANPRFQQLQTELRSWLFVGANSRDHSPEPGLTPEEEEQNLSASHRPGHEYLWEHMVNGGASQIPPSKKILYLQVWITDCAPWLDMFDSERHFGQQVPIIAQRSTAVLHAMLAVGARTAERQGRMERSGSRDSLELYSQAITSLTSSLDTREPTVVLTACLLCVLEMMSVSPRDWRRHVEGCAALFASFGINGFSGGLLQAVFWCYARMDLCGAIIADGTEATVLEIEKWILLDDFTGSDAAKAEEIKRRFSPKGQQAPDMYANFAVYLCARVCDLLFRRIKCVEMGEDNGCEHENLESEWTRLWNDLQEWLSRRPVEMLPVKTVRDGAFPRIFFSHWAAISGNQLFHTACILMLEIKGIQELDRPEHVYSPLWHARRVVGITLTNPHCGCINNAIQPLYVAGQLFTHREEQAIIVKLIDSIETRTGWGSRWRIKDLEAIWGYHRGTFT</sequence>
<dbReference type="Pfam" id="PF11951">
    <property type="entry name" value="Fungal_trans_2"/>
    <property type="match status" value="1"/>
</dbReference>